<name>A0A9P7JE67_9AGAM</name>
<dbReference type="GeneID" id="64629561"/>
<gene>
    <name evidence="1" type="ORF">BJ212DRAFT_1351912</name>
</gene>
<dbReference type="EMBL" id="JABBWG010000014">
    <property type="protein sequence ID" value="KAG1817256.1"/>
    <property type="molecule type" value="Genomic_DNA"/>
</dbReference>
<comment type="caution">
    <text evidence="1">The sequence shown here is derived from an EMBL/GenBank/DDBJ whole genome shotgun (WGS) entry which is preliminary data.</text>
</comment>
<accession>A0A9P7JE67</accession>
<proteinExistence type="predicted"/>
<dbReference type="AlphaFoldDB" id="A0A9P7JE67"/>
<dbReference type="OrthoDB" id="1882547at2759"/>
<reference evidence="1" key="1">
    <citation type="journal article" date="2020" name="New Phytol.">
        <title>Comparative genomics reveals dynamic genome evolution in host specialist ectomycorrhizal fungi.</title>
        <authorList>
            <person name="Lofgren L.A."/>
            <person name="Nguyen N.H."/>
            <person name="Vilgalys R."/>
            <person name="Ruytinx J."/>
            <person name="Liao H.L."/>
            <person name="Branco S."/>
            <person name="Kuo A."/>
            <person name="LaButti K."/>
            <person name="Lipzen A."/>
            <person name="Andreopoulos W."/>
            <person name="Pangilinan J."/>
            <person name="Riley R."/>
            <person name="Hundley H."/>
            <person name="Na H."/>
            <person name="Barry K."/>
            <person name="Grigoriev I.V."/>
            <person name="Stajich J.E."/>
            <person name="Kennedy P.G."/>
        </authorList>
    </citation>
    <scope>NUCLEOTIDE SEQUENCE</scope>
    <source>
        <strain evidence="1">MN1</strain>
    </source>
</reference>
<evidence type="ECO:0000313" key="1">
    <source>
        <dbReference type="EMBL" id="KAG1817256.1"/>
    </source>
</evidence>
<dbReference type="RefSeq" id="XP_041193675.1">
    <property type="nucleotide sequence ID" value="XM_041335544.1"/>
</dbReference>
<sequence length="57" mass="6686">MGRKPSRMKSFHANIFDTDTPTHQCSSPYDFRFLDTLHDVSPMRDKYLYSIHIPALV</sequence>
<protein>
    <submittedName>
        <fullName evidence="1">Uncharacterized protein</fullName>
    </submittedName>
</protein>
<organism evidence="1 2">
    <name type="scientific">Suillus subaureus</name>
    <dbReference type="NCBI Taxonomy" id="48587"/>
    <lineage>
        <taxon>Eukaryota</taxon>
        <taxon>Fungi</taxon>
        <taxon>Dikarya</taxon>
        <taxon>Basidiomycota</taxon>
        <taxon>Agaricomycotina</taxon>
        <taxon>Agaricomycetes</taxon>
        <taxon>Agaricomycetidae</taxon>
        <taxon>Boletales</taxon>
        <taxon>Suillineae</taxon>
        <taxon>Suillaceae</taxon>
        <taxon>Suillus</taxon>
    </lineage>
</organism>
<keyword evidence="2" id="KW-1185">Reference proteome</keyword>
<evidence type="ECO:0000313" key="2">
    <source>
        <dbReference type="Proteomes" id="UP000807769"/>
    </source>
</evidence>
<dbReference type="Proteomes" id="UP000807769">
    <property type="component" value="Unassembled WGS sequence"/>
</dbReference>